<sequence length="65" mass="7211">FSLLFCVAMDVLCAQASAVPCEQVLLLSKETCTLQRSWISPQSMEALQVLKFAHNCLNFTVGLMM</sequence>
<name>A0A0C3D792_9AGAM</name>
<keyword evidence="1" id="KW-0732">Signal</keyword>
<dbReference type="EMBL" id="KN822216">
    <property type="protein sequence ID" value="KIM52279.1"/>
    <property type="molecule type" value="Genomic_DNA"/>
</dbReference>
<dbReference type="Proteomes" id="UP000053989">
    <property type="component" value="Unassembled WGS sequence"/>
</dbReference>
<evidence type="ECO:0000313" key="3">
    <source>
        <dbReference type="Proteomes" id="UP000053989"/>
    </source>
</evidence>
<accession>A0A0C3D792</accession>
<reference evidence="3" key="2">
    <citation type="submission" date="2015-01" db="EMBL/GenBank/DDBJ databases">
        <title>Evolutionary Origins and Diversification of the Mycorrhizal Mutualists.</title>
        <authorList>
            <consortium name="DOE Joint Genome Institute"/>
            <consortium name="Mycorrhizal Genomics Consortium"/>
            <person name="Kohler A."/>
            <person name="Kuo A."/>
            <person name="Nagy L.G."/>
            <person name="Floudas D."/>
            <person name="Copeland A."/>
            <person name="Barry K.W."/>
            <person name="Cichocki N."/>
            <person name="Veneault-Fourrey C."/>
            <person name="LaButti K."/>
            <person name="Lindquist E.A."/>
            <person name="Lipzen A."/>
            <person name="Lundell T."/>
            <person name="Morin E."/>
            <person name="Murat C."/>
            <person name="Riley R."/>
            <person name="Ohm R."/>
            <person name="Sun H."/>
            <person name="Tunlid A."/>
            <person name="Henrissat B."/>
            <person name="Grigoriev I.V."/>
            <person name="Hibbett D.S."/>
            <person name="Martin F."/>
        </authorList>
    </citation>
    <scope>NUCLEOTIDE SEQUENCE [LARGE SCALE GENOMIC DNA]</scope>
    <source>
        <strain evidence="3">Foug A</strain>
    </source>
</reference>
<feature type="non-terminal residue" evidence="2">
    <location>
        <position position="1"/>
    </location>
</feature>
<keyword evidence="3" id="KW-1185">Reference proteome</keyword>
<evidence type="ECO:0000256" key="1">
    <source>
        <dbReference type="SAM" id="SignalP"/>
    </source>
</evidence>
<evidence type="ECO:0008006" key="4">
    <source>
        <dbReference type="Google" id="ProtNLM"/>
    </source>
</evidence>
<dbReference type="InParanoid" id="A0A0C3D792"/>
<evidence type="ECO:0000313" key="2">
    <source>
        <dbReference type="EMBL" id="KIM52279.1"/>
    </source>
</evidence>
<dbReference type="InterPro" id="IPR012337">
    <property type="entry name" value="RNaseH-like_sf"/>
</dbReference>
<feature type="signal peptide" evidence="1">
    <location>
        <begin position="1"/>
        <end position="18"/>
    </location>
</feature>
<dbReference type="SUPFAM" id="SSF53098">
    <property type="entry name" value="Ribonuclease H-like"/>
    <property type="match status" value="1"/>
</dbReference>
<feature type="chain" id="PRO_5002163060" description="HAT C-terminal dimerisation domain-containing protein" evidence="1">
    <location>
        <begin position="19"/>
        <end position="65"/>
    </location>
</feature>
<reference evidence="2 3" key="1">
    <citation type="submission" date="2014-04" db="EMBL/GenBank/DDBJ databases">
        <authorList>
            <consortium name="DOE Joint Genome Institute"/>
            <person name="Kuo A."/>
            <person name="Kohler A."/>
            <person name="Nagy L.G."/>
            <person name="Floudas D."/>
            <person name="Copeland A."/>
            <person name="Barry K.W."/>
            <person name="Cichocki N."/>
            <person name="Veneault-Fourrey C."/>
            <person name="LaButti K."/>
            <person name="Lindquist E.A."/>
            <person name="Lipzen A."/>
            <person name="Lundell T."/>
            <person name="Morin E."/>
            <person name="Murat C."/>
            <person name="Sun H."/>
            <person name="Tunlid A."/>
            <person name="Henrissat B."/>
            <person name="Grigoriev I.V."/>
            <person name="Hibbett D.S."/>
            <person name="Martin F."/>
            <person name="Nordberg H.P."/>
            <person name="Cantor M.N."/>
            <person name="Hua S.X."/>
        </authorList>
    </citation>
    <scope>NUCLEOTIDE SEQUENCE [LARGE SCALE GENOMIC DNA]</scope>
    <source>
        <strain evidence="2 3">Foug A</strain>
    </source>
</reference>
<proteinExistence type="predicted"/>
<dbReference type="HOGENOM" id="CLU_009123_15_4_1"/>
<organism evidence="2 3">
    <name type="scientific">Scleroderma citrinum Foug A</name>
    <dbReference type="NCBI Taxonomy" id="1036808"/>
    <lineage>
        <taxon>Eukaryota</taxon>
        <taxon>Fungi</taxon>
        <taxon>Dikarya</taxon>
        <taxon>Basidiomycota</taxon>
        <taxon>Agaricomycotina</taxon>
        <taxon>Agaricomycetes</taxon>
        <taxon>Agaricomycetidae</taxon>
        <taxon>Boletales</taxon>
        <taxon>Sclerodermatineae</taxon>
        <taxon>Sclerodermataceae</taxon>
        <taxon>Scleroderma</taxon>
    </lineage>
</organism>
<dbReference type="AlphaFoldDB" id="A0A0C3D792"/>
<dbReference type="OrthoDB" id="3262464at2759"/>
<gene>
    <name evidence="2" type="ORF">SCLCIDRAFT_141475</name>
</gene>
<protein>
    <recommendedName>
        <fullName evidence="4">HAT C-terminal dimerisation domain-containing protein</fullName>
    </recommendedName>
</protein>